<feature type="compositionally biased region" description="Low complexity" evidence="1">
    <location>
        <begin position="387"/>
        <end position="423"/>
    </location>
</feature>
<keyword evidence="5" id="KW-1185">Reference proteome</keyword>
<protein>
    <recommendedName>
        <fullName evidence="3">Bacterial transcriptional activator domain-containing protein</fullName>
    </recommendedName>
</protein>
<keyword evidence="2" id="KW-0812">Transmembrane</keyword>
<sequence>MTAHSADRPATGAGRFTQQEPLAPRRSKLGALFAGLGLLALVVGLPAGLYVLAEPLLQNGRLSQTLTLTGTLGIDQVLAVLVVVAALAWLQFVICVLVEIGAALRGGVLAAPVPLSGPSQRLARWLVGSMLLVGVMAGQMGIAQAAPRADLGPARAASSISVAASSDPDTLYVFDANTAAPQVQTVSHGSSRHLTAQQAAAEAATARRAAARAERETSGLTSREELALDGHKVYVVQPTAGRHHDTLWEIAERHLGDGRRYHEIYRLNEGRTQPDGRSLHLARLIQPGWRLIMPEDAVGVSRWVADRSAGSDADPGADEGARPPGGQDSGAGSGDQSGAQGSGGTQGQSGQQGGGAGQSAGQGSGQASGQGSGQGSGQSSGPGSGSGASVAPTAAPTPRRSAPGGSATPGRSAAPSASATSGSASGGSTAGGSASGGSASGGSASGGSASGGSASGGSASGGSASGGSASGGSASGGSASGGSAARGSVYSGVPEPGDPRYVASQHPDVVGQGMVLPTDPTPPRGTTRPGGAAASSGSATSGAASSGAASSGAHVPGAGASGAATSGASPSTARVSPSTGTSTATSTTAATTTSSSSAAQAPPSANETTAPSAAVPRDTAQGDGQVVGQPEVSADQGSSDGPGLPAELIGAGLVTAALLGTLLLIRRRRRGGPDEPGEVDRDTEVWLRTGADADRGALLDLALRSLPRACREAQLPLPQAYGAVVDDEGLDLLLTMAHPSAPPPWAGLDDGLRWRLTYADAQHLVAHGDSAYPLLASVGRDQLGRDALINLGAAAGPVAVVGSPAMSAAVVRALALGLAGNPWSRGIEVLTADLPPALPAIAAGRLIPCNGAKDLTEQLEQGQSRMPRTGPVQILTGGPAPGSRPERVAIYGAPLTVQTASRLQAVVGRGADLAVVIAGDLPGARWRLQVDDNGVLTCEELSLQVTANRLGDGSIERLHSLFVSAGTPDLPTASGPQGERVAEPDGVVETDDITWAQAAVRVAILGEVEVQAPGSIDPRRQIVAEEILAYLALHPAGTHPTVLGSAIWPRGVTADVRDDMLAEVRDWLGTDGSGHPRLREGTDGRLRLSSDVPCDWDVLRTLTARADRTKDRARERDLLVRALHLVRGPLIGGIAHGTYTWVPRTGIERQAEHLVLDAASRLCKIASEDGDQLAVEQAATAGLRAVPHAQHLWRYIIRAEYALGGLSRLNDVADHVRFVLASSGVDMEPETTTLIDHLAGSSQVRTGSH</sequence>
<dbReference type="RefSeq" id="WP_231481018.1">
    <property type="nucleotide sequence ID" value="NZ_BAAAZO010000006.1"/>
</dbReference>
<dbReference type="InterPro" id="IPR018392">
    <property type="entry name" value="LysM"/>
</dbReference>
<dbReference type="InterPro" id="IPR005158">
    <property type="entry name" value="BTAD"/>
</dbReference>
<dbReference type="SMART" id="SM01043">
    <property type="entry name" value="BTAD"/>
    <property type="match status" value="1"/>
</dbReference>
<feature type="region of interest" description="Disordered" evidence="1">
    <location>
        <begin position="306"/>
        <end position="644"/>
    </location>
</feature>
<dbReference type="InterPro" id="IPR036779">
    <property type="entry name" value="LysM_dom_sf"/>
</dbReference>
<organism evidence="4 5">
    <name type="scientific">Kineosporia mesophila</name>
    <dbReference type="NCBI Taxonomy" id="566012"/>
    <lineage>
        <taxon>Bacteria</taxon>
        <taxon>Bacillati</taxon>
        <taxon>Actinomycetota</taxon>
        <taxon>Actinomycetes</taxon>
        <taxon>Kineosporiales</taxon>
        <taxon>Kineosporiaceae</taxon>
        <taxon>Kineosporia</taxon>
    </lineage>
</organism>
<keyword evidence="2" id="KW-0472">Membrane</keyword>
<feature type="domain" description="Bacterial transcriptional activator" evidence="3">
    <location>
        <begin position="1094"/>
        <end position="1239"/>
    </location>
</feature>
<name>A0ABP6ZXY2_9ACTN</name>
<dbReference type="PANTHER" id="PTHR34700:SF4">
    <property type="entry name" value="PHAGE-LIKE ELEMENT PBSX PROTEIN XKDP"/>
    <property type="match status" value="1"/>
</dbReference>
<dbReference type="EMBL" id="BAAAZO010000006">
    <property type="protein sequence ID" value="GAA3620135.1"/>
    <property type="molecule type" value="Genomic_DNA"/>
</dbReference>
<accession>A0ABP6ZXY2</accession>
<evidence type="ECO:0000259" key="3">
    <source>
        <dbReference type="SMART" id="SM01043"/>
    </source>
</evidence>
<dbReference type="Proteomes" id="UP001501074">
    <property type="component" value="Unassembled WGS sequence"/>
</dbReference>
<dbReference type="InterPro" id="IPR052196">
    <property type="entry name" value="Bact_Kbp"/>
</dbReference>
<evidence type="ECO:0000313" key="5">
    <source>
        <dbReference type="Proteomes" id="UP001501074"/>
    </source>
</evidence>
<evidence type="ECO:0000256" key="2">
    <source>
        <dbReference type="SAM" id="Phobius"/>
    </source>
</evidence>
<evidence type="ECO:0000313" key="4">
    <source>
        <dbReference type="EMBL" id="GAA3620135.1"/>
    </source>
</evidence>
<dbReference type="CDD" id="cd00118">
    <property type="entry name" value="LysM"/>
    <property type="match status" value="1"/>
</dbReference>
<feature type="transmembrane region" description="Helical" evidence="2">
    <location>
        <begin position="29"/>
        <end position="53"/>
    </location>
</feature>
<dbReference type="PANTHER" id="PTHR34700">
    <property type="entry name" value="POTASSIUM BINDING PROTEIN KBP"/>
    <property type="match status" value="1"/>
</dbReference>
<evidence type="ECO:0000256" key="1">
    <source>
        <dbReference type="SAM" id="MobiDB-lite"/>
    </source>
</evidence>
<feature type="region of interest" description="Disordered" evidence="1">
    <location>
        <begin position="1"/>
        <end position="21"/>
    </location>
</feature>
<dbReference type="Pfam" id="PF03704">
    <property type="entry name" value="BTAD"/>
    <property type="match status" value="1"/>
</dbReference>
<feature type="compositionally biased region" description="Gly residues" evidence="1">
    <location>
        <begin position="327"/>
        <end position="386"/>
    </location>
</feature>
<comment type="caution">
    <text evidence="4">The sequence shown here is derived from an EMBL/GenBank/DDBJ whole genome shotgun (WGS) entry which is preliminary data.</text>
</comment>
<feature type="transmembrane region" description="Helical" evidence="2">
    <location>
        <begin position="77"/>
        <end position="104"/>
    </location>
</feature>
<dbReference type="InterPro" id="IPR011990">
    <property type="entry name" value="TPR-like_helical_dom_sf"/>
</dbReference>
<proteinExistence type="predicted"/>
<feature type="compositionally biased region" description="Low complexity" evidence="1">
    <location>
        <begin position="524"/>
        <end position="605"/>
    </location>
</feature>
<dbReference type="Gene3D" id="3.10.350.10">
    <property type="entry name" value="LysM domain"/>
    <property type="match status" value="1"/>
</dbReference>
<feature type="transmembrane region" description="Helical" evidence="2">
    <location>
        <begin position="125"/>
        <end position="146"/>
    </location>
</feature>
<gene>
    <name evidence="4" type="ORF">GCM10022223_41240</name>
</gene>
<reference evidence="5" key="1">
    <citation type="journal article" date="2019" name="Int. J. Syst. Evol. Microbiol.">
        <title>The Global Catalogue of Microorganisms (GCM) 10K type strain sequencing project: providing services to taxonomists for standard genome sequencing and annotation.</title>
        <authorList>
            <consortium name="The Broad Institute Genomics Platform"/>
            <consortium name="The Broad Institute Genome Sequencing Center for Infectious Disease"/>
            <person name="Wu L."/>
            <person name="Ma J."/>
        </authorList>
    </citation>
    <scope>NUCLEOTIDE SEQUENCE [LARGE SCALE GENOMIC DNA]</scope>
    <source>
        <strain evidence="5">JCM 16902</strain>
    </source>
</reference>
<feature type="compositionally biased region" description="Gly residues" evidence="1">
    <location>
        <begin position="424"/>
        <end position="480"/>
    </location>
</feature>
<dbReference type="Gene3D" id="1.25.40.10">
    <property type="entry name" value="Tetratricopeptide repeat domain"/>
    <property type="match status" value="1"/>
</dbReference>
<keyword evidence="2" id="KW-1133">Transmembrane helix</keyword>